<sequence length="204" mass="22848">MEQRMEQMEKTMESVAGQGELILNLTEMINKLGIQVDEIATRTNGNKVGENSRGSRGTPHARRNVNQTQISGSYVPKTVKIDFPSYEGKGDPSIWLSKVEQFFRLHDIPENDQQTGTVQDYQDKFEKLLAKVGPLEQPRQVSSFVDGLRDSIHTDVRANKPQTLATTIGLARLYEACDLGHRKAIISDSDVDVEMEEDGILAEE</sequence>
<dbReference type="EMBL" id="JAJSOW010000004">
    <property type="protein sequence ID" value="KAI9190886.1"/>
    <property type="molecule type" value="Genomic_DNA"/>
</dbReference>
<comment type="caution">
    <text evidence="2">The sequence shown here is derived from an EMBL/GenBank/DDBJ whole genome shotgun (WGS) entry which is preliminary data.</text>
</comment>
<evidence type="ECO:0000313" key="3">
    <source>
        <dbReference type="Proteomes" id="UP001064489"/>
    </source>
</evidence>
<keyword evidence="3" id="KW-1185">Reference proteome</keyword>
<dbReference type="Proteomes" id="UP001064489">
    <property type="component" value="Chromosome 6"/>
</dbReference>
<dbReference type="AlphaFoldDB" id="A0AAD5J8U0"/>
<evidence type="ECO:0008006" key="4">
    <source>
        <dbReference type="Google" id="ProtNLM"/>
    </source>
</evidence>
<reference evidence="2" key="1">
    <citation type="journal article" date="2022" name="Plant J.">
        <title>Strategies of tolerance reflected in two North American maple genomes.</title>
        <authorList>
            <person name="McEvoy S.L."/>
            <person name="Sezen U.U."/>
            <person name="Trouern-Trend A."/>
            <person name="McMahon S.M."/>
            <person name="Schaberg P.G."/>
            <person name="Yang J."/>
            <person name="Wegrzyn J.L."/>
            <person name="Swenson N.G."/>
        </authorList>
    </citation>
    <scope>NUCLEOTIDE SEQUENCE</scope>
    <source>
        <strain evidence="2">91603</strain>
    </source>
</reference>
<organism evidence="2 3">
    <name type="scientific">Acer negundo</name>
    <name type="common">Box elder</name>
    <dbReference type="NCBI Taxonomy" id="4023"/>
    <lineage>
        <taxon>Eukaryota</taxon>
        <taxon>Viridiplantae</taxon>
        <taxon>Streptophyta</taxon>
        <taxon>Embryophyta</taxon>
        <taxon>Tracheophyta</taxon>
        <taxon>Spermatophyta</taxon>
        <taxon>Magnoliopsida</taxon>
        <taxon>eudicotyledons</taxon>
        <taxon>Gunneridae</taxon>
        <taxon>Pentapetalae</taxon>
        <taxon>rosids</taxon>
        <taxon>malvids</taxon>
        <taxon>Sapindales</taxon>
        <taxon>Sapindaceae</taxon>
        <taxon>Hippocastanoideae</taxon>
        <taxon>Acereae</taxon>
        <taxon>Acer</taxon>
    </lineage>
</organism>
<evidence type="ECO:0000256" key="1">
    <source>
        <dbReference type="SAM" id="MobiDB-lite"/>
    </source>
</evidence>
<name>A0AAD5J8U0_ACENE</name>
<feature type="region of interest" description="Disordered" evidence="1">
    <location>
        <begin position="43"/>
        <end position="65"/>
    </location>
</feature>
<evidence type="ECO:0000313" key="2">
    <source>
        <dbReference type="EMBL" id="KAI9190886.1"/>
    </source>
</evidence>
<reference evidence="2" key="2">
    <citation type="submission" date="2023-02" db="EMBL/GenBank/DDBJ databases">
        <authorList>
            <person name="Swenson N.G."/>
            <person name="Wegrzyn J.L."/>
            <person name="Mcevoy S.L."/>
        </authorList>
    </citation>
    <scope>NUCLEOTIDE SEQUENCE</scope>
    <source>
        <strain evidence="2">91603</strain>
        <tissue evidence="2">Leaf</tissue>
    </source>
</reference>
<gene>
    <name evidence="2" type="ORF">LWI28_000257</name>
</gene>
<accession>A0AAD5J8U0</accession>
<proteinExistence type="predicted"/>
<protein>
    <recommendedName>
        <fullName evidence="4">Retrotransposon gag domain-containing protein</fullName>
    </recommendedName>
</protein>